<evidence type="ECO:0000256" key="1">
    <source>
        <dbReference type="SAM" id="MobiDB-lite"/>
    </source>
</evidence>
<evidence type="ECO:0000313" key="4">
    <source>
        <dbReference type="Proteomes" id="UP000288805"/>
    </source>
</evidence>
<organism evidence="3 4">
    <name type="scientific">Vitis vinifera</name>
    <name type="common">Grape</name>
    <dbReference type="NCBI Taxonomy" id="29760"/>
    <lineage>
        <taxon>Eukaryota</taxon>
        <taxon>Viridiplantae</taxon>
        <taxon>Streptophyta</taxon>
        <taxon>Embryophyta</taxon>
        <taxon>Tracheophyta</taxon>
        <taxon>Spermatophyta</taxon>
        <taxon>Magnoliopsida</taxon>
        <taxon>eudicotyledons</taxon>
        <taxon>Gunneridae</taxon>
        <taxon>Pentapetalae</taxon>
        <taxon>rosids</taxon>
        <taxon>Vitales</taxon>
        <taxon>Vitaceae</taxon>
        <taxon>Viteae</taxon>
        <taxon>Vitis</taxon>
    </lineage>
</organism>
<feature type="compositionally biased region" description="Acidic residues" evidence="1">
    <location>
        <begin position="105"/>
        <end position="121"/>
    </location>
</feature>
<feature type="region of interest" description="Disordered" evidence="1">
    <location>
        <begin position="100"/>
        <end position="122"/>
    </location>
</feature>
<proteinExistence type="predicted"/>
<dbReference type="InterPro" id="IPR019510">
    <property type="entry name" value="AKAP7-like_phosphoesterase"/>
</dbReference>
<dbReference type="Pfam" id="PF10469">
    <property type="entry name" value="AKAP7_NLS"/>
    <property type="match status" value="1"/>
</dbReference>
<dbReference type="PANTHER" id="PTHR13360:SF1">
    <property type="entry name" value="ACTIVATING SIGNAL COINTEGRATOR 1 COMPLEX SUBUNIT 1"/>
    <property type="match status" value="1"/>
</dbReference>
<protein>
    <submittedName>
        <fullName evidence="3">Activating signal cointegrator 1 complex subunit 1</fullName>
    </submittedName>
</protein>
<accession>A0A438GKV3</accession>
<gene>
    <name evidence="3" type="primary">Ascc1</name>
    <name evidence="3" type="ORF">CK203_049242</name>
</gene>
<feature type="domain" description="A-kinase anchor protein 7-like phosphoesterase" evidence="2">
    <location>
        <begin position="164"/>
        <end position="332"/>
    </location>
</feature>
<dbReference type="PANTHER" id="PTHR13360">
    <property type="entry name" value="ACTIVATING SIGNAL COINTEGRATOR 1 COMPLEX SUBUNIT 1"/>
    <property type="match status" value="1"/>
</dbReference>
<comment type="caution">
    <text evidence="3">The sequence shown here is derived from an EMBL/GenBank/DDBJ whole genome shotgun (WGS) entry which is preliminary data.</text>
</comment>
<dbReference type="Gene3D" id="3.90.1140.10">
    <property type="entry name" value="Cyclic phosphodiesterase"/>
    <property type="match status" value="1"/>
</dbReference>
<reference evidence="3 4" key="1">
    <citation type="journal article" date="2018" name="PLoS Genet.">
        <title>Population sequencing reveals clonal diversity and ancestral inbreeding in the grapevine cultivar Chardonnay.</title>
        <authorList>
            <person name="Roach M.J."/>
            <person name="Johnson D.L."/>
            <person name="Bohlmann J."/>
            <person name="van Vuuren H.J."/>
            <person name="Jones S.J."/>
            <person name="Pretorius I.S."/>
            <person name="Schmidt S.A."/>
            <person name="Borneman A.R."/>
        </authorList>
    </citation>
    <scope>NUCLEOTIDE SEQUENCE [LARGE SCALE GENOMIC DNA]</scope>
    <source>
        <strain evidence="4">cv. Chardonnay</strain>
        <tissue evidence="3">Leaf</tissue>
    </source>
</reference>
<evidence type="ECO:0000259" key="2">
    <source>
        <dbReference type="Pfam" id="PF10469"/>
    </source>
</evidence>
<dbReference type="Proteomes" id="UP000288805">
    <property type="component" value="Unassembled WGS sequence"/>
</dbReference>
<dbReference type="AlphaFoldDB" id="A0A438GKV3"/>
<dbReference type="EMBL" id="QGNW01000406">
    <property type="protein sequence ID" value="RVW72825.1"/>
    <property type="molecule type" value="Genomic_DNA"/>
</dbReference>
<sequence>MGLQPIENVHYEEEKLNTRFYLVQVYQSFLDHLTSTFHFQLLTFFFWSTLGVHTKLNLDLFLNPHKKKLIIEGDSIEGINRASEKIQVIIDEFSELHTGKSMQDENLDSESNEETSDDEDQQLDRQLDVAVELKVEDDSKHVKVDITNISLRSYPPKTSKPSALLLWNKERVDAAAKVLQVNFNTSNEYLLKSNGGLDDRPVSIRLKGLDCMRGSLSKARVLYAPVVEIGSEDRLLLACPFLEVIIDAYVEAGLVLDKDRGQKLKLHATVMNARHRKRKKKTRKSDSFDARGIFKQYGSEEWGDYIIREAHLSQRFVFDENGYYHCCASIPFPENMQVD</sequence>
<name>A0A438GKV3_VITVI</name>
<dbReference type="GO" id="GO:0006307">
    <property type="term" value="P:DNA alkylation repair"/>
    <property type="evidence" value="ECO:0007669"/>
    <property type="project" value="InterPro"/>
</dbReference>
<dbReference type="InterPro" id="IPR009210">
    <property type="entry name" value="ASCC1"/>
</dbReference>
<evidence type="ECO:0000313" key="3">
    <source>
        <dbReference type="EMBL" id="RVW72825.1"/>
    </source>
</evidence>